<evidence type="ECO:0000313" key="2">
    <source>
        <dbReference type="EMBL" id="MCZ4279775.1"/>
    </source>
</evidence>
<name>A0ABT4LF94_9PROT</name>
<protein>
    <submittedName>
        <fullName evidence="2">Uncharacterized protein</fullName>
    </submittedName>
</protein>
<evidence type="ECO:0000256" key="1">
    <source>
        <dbReference type="SAM" id="Phobius"/>
    </source>
</evidence>
<reference evidence="2" key="1">
    <citation type="submission" date="2022-12" db="EMBL/GenBank/DDBJ databases">
        <title>Bacterial isolates from different developmental stages of Nematostella vectensis.</title>
        <authorList>
            <person name="Fraune S."/>
        </authorList>
    </citation>
    <scope>NUCLEOTIDE SEQUENCE</scope>
    <source>
        <strain evidence="2">G21630-S1</strain>
    </source>
</reference>
<feature type="transmembrane region" description="Helical" evidence="1">
    <location>
        <begin position="12"/>
        <end position="34"/>
    </location>
</feature>
<feature type="transmembrane region" description="Helical" evidence="1">
    <location>
        <begin position="191"/>
        <end position="207"/>
    </location>
</feature>
<organism evidence="2 3">
    <name type="scientific">Kiloniella laminariae</name>
    <dbReference type="NCBI Taxonomy" id="454162"/>
    <lineage>
        <taxon>Bacteria</taxon>
        <taxon>Pseudomonadati</taxon>
        <taxon>Pseudomonadota</taxon>
        <taxon>Alphaproteobacteria</taxon>
        <taxon>Rhodospirillales</taxon>
        <taxon>Kiloniellaceae</taxon>
        <taxon>Kiloniella</taxon>
    </lineage>
</organism>
<comment type="caution">
    <text evidence="2">The sequence shown here is derived from an EMBL/GenBank/DDBJ whole genome shotgun (WGS) entry which is preliminary data.</text>
</comment>
<accession>A0ABT4LF94</accession>
<gene>
    <name evidence="2" type="ORF">O4H49_03225</name>
</gene>
<keyword evidence="1" id="KW-0812">Transmembrane</keyword>
<feature type="transmembrane region" description="Helical" evidence="1">
    <location>
        <begin position="86"/>
        <end position="104"/>
    </location>
</feature>
<feature type="transmembrane region" description="Helical" evidence="1">
    <location>
        <begin position="265"/>
        <end position="287"/>
    </location>
</feature>
<feature type="transmembrane region" description="Helical" evidence="1">
    <location>
        <begin position="219"/>
        <end position="245"/>
    </location>
</feature>
<dbReference type="Proteomes" id="UP001069802">
    <property type="component" value="Unassembled WGS sequence"/>
</dbReference>
<dbReference type="RefSeq" id="WP_269421972.1">
    <property type="nucleotide sequence ID" value="NZ_JAPWGY010000001.1"/>
</dbReference>
<keyword evidence="1" id="KW-1133">Transmembrane helix</keyword>
<sequence>MIKPGHPLYLPLLSALYVTLVGFLLYRLGGSFVYGIFRKDPQVPYTLLDQDHLVIPGLIPTLFLILFLCGFWLLPRFLDTPQHNLARALFGGGMITAAVLYLFAGYRLLRSPEDFEQFRLVALPIYSLSLVLAWAIPGSLAAGLFYLFMRRHLPESQALITTAGKDKTACGLFAAVLALLFFPLFADGPGYFLLFACCCFLSGYSILARFHSRHDFRPFAVFAGGLLSTLAAGMLFATALALHSLFYAGIKQTLPSWESFYSIPFVLQLALPLGPVVGLLCLPFVYYRYRRHRSQLAKTE</sequence>
<keyword evidence="3" id="KW-1185">Reference proteome</keyword>
<feature type="transmembrane region" description="Helical" evidence="1">
    <location>
        <begin position="124"/>
        <end position="148"/>
    </location>
</feature>
<feature type="transmembrane region" description="Helical" evidence="1">
    <location>
        <begin position="169"/>
        <end position="185"/>
    </location>
</feature>
<evidence type="ECO:0000313" key="3">
    <source>
        <dbReference type="Proteomes" id="UP001069802"/>
    </source>
</evidence>
<dbReference type="EMBL" id="JAPWGY010000001">
    <property type="protein sequence ID" value="MCZ4279775.1"/>
    <property type="molecule type" value="Genomic_DNA"/>
</dbReference>
<proteinExistence type="predicted"/>
<feature type="transmembrane region" description="Helical" evidence="1">
    <location>
        <begin position="54"/>
        <end position="74"/>
    </location>
</feature>
<keyword evidence="1" id="KW-0472">Membrane</keyword>